<dbReference type="InterPro" id="IPR022121">
    <property type="entry name" value="Peptidase_M73_camelysin"/>
</dbReference>
<keyword evidence="2" id="KW-1185">Reference proteome</keyword>
<organism evidence="1 2">
    <name type="scientific">Haloarcula japonica (strain ATCC 49778 / DSM 6131 / JCM 7785 / NBRC 101032 / NCIMB 13157 / TR-1)</name>
    <dbReference type="NCBI Taxonomy" id="1227453"/>
    <lineage>
        <taxon>Archaea</taxon>
        <taxon>Methanobacteriati</taxon>
        <taxon>Methanobacteriota</taxon>
        <taxon>Stenosarchaea group</taxon>
        <taxon>Halobacteria</taxon>
        <taxon>Halobacteriales</taxon>
        <taxon>Haloarculaceae</taxon>
        <taxon>Haloarcula</taxon>
    </lineage>
</organism>
<evidence type="ECO:0000313" key="2">
    <source>
        <dbReference type="Proteomes" id="UP000011524"/>
    </source>
</evidence>
<dbReference type="eggNOG" id="arCOG05861">
    <property type="taxonomic scope" value="Archaea"/>
</dbReference>
<sequence length="174" mass="18155">MAYFSDSENSTGNRISAGTLNLGFAESASFSFSTALAPGTEITDTVRLVNAGTIAGSLDVDFDYVESDSAQNDSDESASAVAENLTVVTLTYGETDLTDQITTDNPSPTLADLADNAHGSDETTQNDLVDLDDPGNSGTKFTIGLELAKSVGNSFQGDGVEITATFHLNQHDSQ</sequence>
<proteinExistence type="predicted"/>
<dbReference type="EMBL" id="AOLY01000009">
    <property type="protein sequence ID" value="EMA32908.1"/>
    <property type="molecule type" value="Genomic_DNA"/>
</dbReference>
<dbReference type="Proteomes" id="UP000011524">
    <property type="component" value="Unassembled WGS sequence"/>
</dbReference>
<reference evidence="1 2" key="1">
    <citation type="journal article" date="2014" name="PLoS Genet.">
        <title>Phylogenetically driven sequencing of extremely halophilic archaea reveals strategies for static and dynamic osmo-response.</title>
        <authorList>
            <person name="Becker E.A."/>
            <person name="Seitzer P.M."/>
            <person name="Tritt A."/>
            <person name="Larsen D."/>
            <person name="Krusor M."/>
            <person name="Yao A.I."/>
            <person name="Wu D."/>
            <person name="Madern D."/>
            <person name="Eisen J.A."/>
            <person name="Darling A.E."/>
            <person name="Facciotti M.T."/>
        </authorList>
    </citation>
    <scope>NUCLEOTIDE SEQUENCE [LARGE SCALE GENOMIC DNA]</scope>
    <source>
        <strain evidence="2">ATCC 49778 / DSM 6131 / JCM 7785 / NBRC 101032 / NCIMB 13157 / TR-1</strain>
    </source>
</reference>
<dbReference type="AlphaFoldDB" id="M0LIK6"/>
<evidence type="ECO:0000313" key="1">
    <source>
        <dbReference type="EMBL" id="EMA32908.1"/>
    </source>
</evidence>
<dbReference type="PATRIC" id="fig|1227453.3.peg.1363"/>
<name>M0LIK6_HALJT</name>
<accession>M0LIK6</accession>
<comment type="caution">
    <text evidence="1">The sequence shown here is derived from an EMBL/GenBank/DDBJ whole genome shotgun (WGS) entry which is preliminary data.</text>
</comment>
<gene>
    <name evidence="1" type="ORF">C444_06786</name>
</gene>
<protein>
    <submittedName>
        <fullName evidence="1">Uncharacterized protein</fullName>
    </submittedName>
</protein>
<dbReference type="Pfam" id="PF12389">
    <property type="entry name" value="Peptidase_M73"/>
    <property type="match status" value="1"/>
</dbReference>
<dbReference type="STRING" id="1227453.C444_06786"/>